<feature type="region of interest" description="Disordered" evidence="1">
    <location>
        <begin position="124"/>
        <end position="167"/>
    </location>
</feature>
<evidence type="ECO:0000313" key="2">
    <source>
        <dbReference type="Proteomes" id="UP000887565"/>
    </source>
</evidence>
<name>A0A915HTM1_ROMCU</name>
<dbReference type="AlphaFoldDB" id="A0A915HTM1"/>
<sequence length="167" mass="18663">MVAKSNVEAMLKGNQNSSQVSAIFMIPCLQQFCNICDTENASSTAIGALLYQENSTDKWTIARSSRKLTKHTIPPPNEKYVLGKENAFTDFLSRKYEVNKINDDEPSTSKSSTHGDSISIIKTKAISKQKTATQPQIDLEAPKTPEEEKIVDPFDLPNQDPWPFLQQ</sequence>
<keyword evidence="2" id="KW-1185">Reference proteome</keyword>
<feature type="compositionally biased region" description="Basic and acidic residues" evidence="1">
    <location>
        <begin position="140"/>
        <end position="152"/>
    </location>
</feature>
<dbReference type="WBParaSite" id="nRc.2.0.1.t05253-RA">
    <property type="protein sequence ID" value="nRc.2.0.1.t05253-RA"/>
    <property type="gene ID" value="nRc.2.0.1.g05253"/>
</dbReference>
<reference evidence="3" key="1">
    <citation type="submission" date="2022-11" db="UniProtKB">
        <authorList>
            <consortium name="WormBaseParasite"/>
        </authorList>
    </citation>
    <scope>IDENTIFICATION</scope>
</reference>
<proteinExistence type="predicted"/>
<feature type="compositionally biased region" description="Low complexity" evidence="1">
    <location>
        <begin position="124"/>
        <end position="134"/>
    </location>
</feature>
<dbReference type="Proteomes" id="UP000887565">
    <property type="component" value="Unplaced"/>
</dbReference>
<accession>A0A915HTM1</accession>
<evidence type="ECO:0000256" key="1">
    <source>
        <dbReference type="SAM" id="MobiDB-lite"/>
    </source>
</evidence>
<evidence type="ECO:0000313" key="3">
    <source>
        <dbReference type="WBParaSite" id="nRc.2.0.1.t05253-RA"/>
    </source>
</evidence>
<protein>
    <submittedName>
        <fullName evidence="3">Uncharacterized protein</fullName>
    </submittedName>
</protein>
<organism evidence="2 3">
    <name type="scientific">Romanomermis culicivorax</name>
    <name type="common">Nematode worm</name>
    <dbReference type="NCBI Taxonomy" id="13658"/>
    <lineage>
        <taxon>Eukaryota</taxon>
        <taxon>Metazoa</taxon>
        <taxon>Ecdysozoa</taxon>
        <taxon>Nematoda</taxon>
        <taxon>Enoplea</taxon>
        <taxon>Dorylaimia</taxon>
        <taxon>Mermithida</taxon>
        <taxon>Mermithoidea</taxon>
        <taxon>Mermithidae</taxon>
        <taxon>Romanomermis</taxon>
    </lineage>
</organism>